<accession>A0ABU6YQM4</accession>
<name>A0ABU6YQM4_9FABA</name>
<proteinExistence type="predicted"/>
<sequence>MGFEQGNWRRETPFSSLEHAISFAREIWFRESSIGSWLNAFSAHSCIADTFLVAPVPIKMEIHQWGRTHSLKFGFGFITSMDKHLSQQILDDIKARCENSLIVELDIASQEEFKLIENDLALLWQSKKMVTVRLVLRRTVTKGAVRLMSRRTAASSEHYK</sequence>
<gene>
    <name evidence="1" type="ORF">PIB30_086238</name>
</gene>
<dbReference type="PANTHER" id="PTHR43466">
    <property type="entry name" value="2-OXO-4-HYDROXY-4-CARBOXY-5-UREIDOIMIDAZOLINE DECARBOXYLASE-RELATED"/>
    <property type="match status" value="1"/>
</dbReference>
<evidence type="ECO:0000313" key="1">
    <source>
        <dbReference type="EMBL" id="MED6212712.1"/>
    </source>
</evidence>
<organism evidence="1 2">
    <name type="scientific">Stylosanthes scabra</name>
    <dbReference type="NCBI Taxonomy" id="79078"/>
    <lineage>
        <taxon>Eukaryota</taxon>
        <taxon>Viridiplantae</taxon>
        <taxon>Streptophyta</taxon>
        <taxon>Embryophyta</taxon>
        <taxon>Tracheophyta</taxon>
        <taxon>Spermatophyta</taxon>
        <taxon>Magnoliopsida</taxon>
        <taxon>eudicotyledons</taxon>
        <taxon>Gunneridae</taxon>
        <taxon>Pentapetalae</taxon>
        <taxon>rosids</taxon>
        <taxon>fabids</taxon>
        <taxon>Fabales</taxon>
        <taxon>Fabaceae</taxon>
        <taxon>Papilionoideae</taxon>
        <taxon>50 kb inversion clade</taxon>
        <taxon>dalbergioids sensu lato</taxon>
        <taxon>Dalbergieae</taxon>
        <taxon>Pterocarpus clade</taxon>
        <taxon>Stylosanthes</taxon>
    </lineage>
</organism>
<dbReference type="PANTHER" id="PTHR43466:SF1">
    <property type="entry name" value="2-OXO-4-HYDROXY-4-CARBOXY-5-UREIDOIMIDAZOLINE DECARBOXYLASE-RELATED"/>
    <property type="match status" value="1"/>
</dbReference>
<dbReference type="EMBL" id="JASCZI010243125">
    <property type="protein sequence ID" value="MED6212712.1"/>
    <property type="molecule type" value="Genomic_DNA"/>
</dbReference>
<dbReference type="SUPFAM" id="SSF158694">
    <property type="entry name" value="UraD-Like"/>
    <property type="match status" value="1"/>
</dbReference>
<protein>
    <submittedName>
        <fullName evidence="1">Uncharacterized protein</fullName>
    </submittedName>
</protein>
<dbReference type="InterPro" id="IPR036778">
    <property type="entry name" value="OHCU_decarboxylase_sf"/>
</dbReference>
<reference evidence="1 2" key="1">
    <citation type="journal article" date="2023" name="Plants (Basel)">
        <title>Bridging the Gap: Combining Genomics and Transcriptomics Approaches to Understand Stylosanthes scabra, an Orphan Legume from the Brazilian Caatinga.</title>
        <authorList>
            <person name="Ferreira-Neto J.R.C."/>
            <person name="da Silva M.D."/>
            <person name="Binneck E."/>
            <person name="de Melo N.F."/>
            <person name="da Silva R.H."/>
            <person name="de Melo A.L.T.M."/>
            <person name="Pandolfi V."/>
            <person name="Bustamante F.O."/>
            <person name="Brasileiro-Vidal A.C."/>
            <person name="Benko-Iseppon A.M."/>
        </authorList>
    </citation>
    <scope>NUCLEOTIDE SEQUENCE [LARGE SCALE GENOMIC DNA]</scope>
    <source>
        <tissue evidence="1">Leaves</tissue>
    </source>
</reference>
<dbReference type="Proteomes" id="UP001341840">
    <property type="component" value="Unassembled WGS sequence"/>
</dbReference>
<keyword evidence="2" id="KW-1185">Reference proteome</keyword>
<dbReference type="Gene3D" id="1.10.3330.10">
    <property type="entry name" value="Oxo-4-hydroxy-4-carboxy-5-ureidoimidazoline decarboxylase"/>
    <property type="match status" value="1"/>
</dbReference>
<evidence type="ECO:0000313" key="2">
    <source>
        <dbReference type="Proteomes" id="UP001341840"/>
    </source>
</evidence>
<comment type="caution">
    <text evidence="1">The sequence shown here is derived from an EMBL/GenBank/DDBJ whole genome shotgun (WGS) entry which is preliminary data.</text>
</comment>